<dbReference type="STRING" id="1777.AWC07_20950"/>
<feature type="region of interest" description="Disordered" evidence="1">
    <location>
        <begin position="394"/>
        <end position="465"/>
    </location>
</feature>
<dbReference type="Proteomes" id="UP000193738">
    <property type="component" value="Unassembled WGS sequence"/>
</dbReference>
<sequence>MADRLDVAERLAEGRPAVERTQTYLLACQRLGYHHPDLTSRPAQISDWYDSEEGLDLHALDSDCAQLRAAGTAITEALRIQRAQVVELAAAWTGPGADAAVRFLQRHCDGATTSATEVRAAAQGCESLRDNLWQLIDSKVATAIAIDDRTLAQRPPWSAAAGTVLTGAGDRSGAEEVLRGQVMPYVDNDIRGDWLTAMRSTLAGVTASYDMVTDRLAAAPQACFEIAGDLGPDRRPGWRPGRPAWPTAPRAAAIPAAGVLDTVPSHPAPAQAAVAPATPVAPTTAPTPSGLGAGVGDGAAAPLDGSGGLGGAGGLGELASRIVDAMADLLGAAAGPLDDPLVSESPTVPDDPMGNGVADDAGLAEAGKVADAKEAGEPGEPGSGTATDGAAVAMPVAPQPSGAEPRAVDTPAVGDPPAAGSPVAEPPPSGPPPASGPVNGLPPQPATKGSTACEIAADELPKAGQ</sequence>
<comment type="caution">
    <text evidence="2">The sequence shown here is derived from an EMBL/GenBank/DDBJ whole genome shotgun (WGS) entry which is preliminary data.</text>
</comment>
<protein>
    <submittedName>
        <fullName evidence="2">Uncharacterized protein</fullName>
    </submittedName>
</protein>
<evidence type="ECO:0000313" key="3">
    <source>
        <dbReference type="Proteomes" id="UP000193738"/>
    </source>
</evidence>
<evidence type="ECO:0000256" key="1">
    <source>
        <dbReference type="SAM" id="MobiDB-lite"/>
    </source>
</evidence>
<accession>A0A1X1W277</accession>
<reference evidence="2 3" key="1">
    <citation type="submission" date="2016-01" db="EMBL/GenBank/DDBJ databases">
        <title>The new phylogeny of the genus Mycobacterium.</title>
        <authorList>
            <person name="Tarcisio F."/>
            <person name="Conor M."/>
            <person name="Antonella G."/>
            <person name="Elisabetta G."/>
            <person name="Giulia F.S."/>
            <person name="Sara T."/>
            <person name="Anna F."/>
            <person name="Clotilde B."/>
            <person name="Roberto B."/>
            <person name="Veronica D.S."/>
            <person name="Fabio R."/>
            <person name="Monica P."/>
            <person name="Olivier J."/>
            <person name="Enrico T."/>
            <person name="Nicola S."/>
        </authorList>
    </citation>
    <scope>NUCLEOTIDE SEQUENCE [LARGE SCALE GENOMIC DNA]</scope>
    <source>
        <strain evidence="2 3">DSM 43505</strain>
    </source>
</reference>
<proteinExistence type="predicted"/>
<dbReference type="AlphaFoldDB" id="A0A1X1W277"/>
<gene>
    <name evidence="2" type="ORF">AWC07_20950</name>
</gene>
<feature type="region of interest" description="Disordered" evidence="1">
    <location>
        <begin position="337"/>
        <end position="360"/>
    </location>
</feature>
<dbReference type="RefSeq" id="WP_085104902.1">
    <property type="nucleotide sequence ID" value="NZ_LQOX01000003.1"/>
</dbReference>
<feature type="compositionally biased region" description="Pro residues" evidence="1">
    <location>
        <begin position="424"/>
        <end position="445"/>
    </location>
</feature>
<name>A0A1X1W277_MYCGS</name>
<keyword evidence="3" id="KW-1185">Reference proteome</keyword>
<dbReference type="EMBL" id="LQOX01000003">
    <property type="protein sequence ID" value="ORV80676.1"/>
    <property type="molecule type" value="Genomic_DNA"/>
</dbReference>
<organism evidence="2 3">
    <name type="scientific">Mycobacterium gastri</name>
    <dbReference type="NCBI Taxonomy" id="1777"/>
    <lineage>
        <taxon>Bacteria</taxon>
        <taxon>Bacillati</taxon>
        <taxon>Actinomycetota</taxon>
        <taxon>Actinomycetes</taxon>
        <taxon>Mycobacteriales</taxon>
        <taxon>Mycobacteriaceae</taxon>
        <taxon>Mycobacterium</taxon>
    </lineage>
</organism>
<evidence type="ECO:0000313" key="2">
    <source>
        <dbReference type="EMBL" id="ORV80676.1"/>
    </source>
</evidence>